<dbReference type="OMA" id="RHQLWHI"/>
<reference evidence="1" key="1">
    <citation type="journal article" date="2012" name="Proc. Natl. Acad. Sci. U.S.A.">
        <title>Antigenic diversity is generated by distinct evolutionary mechanisms in African trypanosome species.</title>
        <authorList>
            <person name="Jackson A.P."/>
            <person name="Berry A."/>
            <person name="Aslett M."/>
            <person name="Allison H.C."/>
            <person name="Burton P."/>
            <person name="Vavrova-Anderson J."/>
            <person name="Brown R."/>
            <person name="Browne H."/>
            <person name="Corton N."/>
            <person name="Hauser H."/>
            <person name="Gamble J."/>
            <person name="Gilderthorp R."/>
            <person name="Marcello L."/>
            <person name="McQuillan J."/>
            <person name="Otto T.D."/>
            <person name="Quail M.A."/>
            <person name="Sanders M.J."/>
            <person name="van Tonder A."/>
            <person name="Ginger M.L."/>
            <person name="Field M.C."/>
            <person name="Barry J.D."/>
            <person name="Hertz-Fowler C."/>
            <person name="Berriman M."/>
        </authorList>
    </citation>
    <scope>NUCLEOTIDE SEQUENCE</scope>
    <source>
        <strain evidence="1">Y486</strain>
    </source>
</reference>
<dbReference type="AlphaFoldDB" id="G0TRU3"/>
<proteinExistence type="predicted"/>
<protein>
    <submittedName>
        <fullName evidence="1">Uncharacterized protein</fullName>
    </submittedName>
</protein>
<organism evidence="1">
    <name type="scientific">Trypanosoma vivax (strain Y486)</name>
    <dbReference type="NCBI Taxonomy" id="1055687"/>
    <lineage>
        <taxon>Eukaryota</taxon>
        <taxon>Discoba</taxon>
        <taxon>Euglenozoa</taxon>
        <taxon>Kinetoplastea</taxon>
        <taxon>Metakinetoplastina</taxon>
        <taxon>Trypanosomatida</taxon>
        <taxon>Trypanosomatidae</taxon>
        <taxon>Trypanosoma</taxon>
        <taxon>Duttonella</taxon>
    </lineage>
</organism>
<dbReference type="EMBL" id="HE573018">
    <property type="protein sequence ID" value="CCC46665.1"/>
    <property type="molecule type" value="Genomic_DNA"/>
</dbReference>
<gene>
    <name evidence="1" type="ORF">TVY486_0200770</name>
</gene>
<sequence>MVSRDSRYVHRCWHLEDATLTIEQPTLELLVGFDEAANFHYPSNAPLTLGMRRAAAPSADSGGALDPTFAEELLNDWREIGIPPFTEE</sequence>
<accession>G0TRU3</accession>
<evidence type="ECO:0000313" key="1">
    <source>
        <dbReference type="EMBL" id="CCC46665.1"/>
    </source>
</evidence>
<name>G0TRU3_TRYVY</name>
<dbReference type="VEuPathDB" id="TriTrypDB:TvY486_0200770"/>